<feature type="non-terminal residue" evidence="2">
    <location>
        <position position="1"/>
    </location>
</feature>
<proteinExistence type="predicted"/>
<feature type="compositionally biased region" description="Basic residues" evidence="1">
    <location>
        <begin position="117"/>
        <end position="133"/>
    </location>
</feature>
<evidence type="ECO:0000313" key="2">
    <source>
        <dbReference type="EMBL" id="CAA9482380.1"/>
    </source>
</evidence>
<feature type="compositionally biased region" description="Basic residues" evidence="1">
    <location>
        <begin position="242"/>
        <end position="263"/>
    </location>
</feature>
<dbReference type="EMBL" id="CADCVK010000245">
    <property type="protein sequence ID" value="CAA9482380.1"/>
    <property type="molecule type" value="Genomic_DNA"/>
</dbReference>
<feature type="compositionally biased region" description="Low complexity" evidence="1">
    <location>
        <begin position="29"/>
        <end position="44"/>
    </location>
</feature>
<feature type="compositionally biased region" description="Basic and acidic residues" evidence="1">
    <location>
        <begin position="134"/>
        <end position="143"/>
    </location>
</feature>
<feature type="non-terminal residue" evidence="2">
    <location>
        <position position="290"/>
    </location>
</feature>
<reference evidence="2" key="1">
    <citation type="submission" date="2020-02" db="EMBL/GenBank/DDBJ databases">
        <authorList>
            <person name="Meier V. D."/>
        </authorList>
    </citation>
    <scope>NUCLEOTIDE SEQUENCE</scope>
    <source>
        <strain evidence="2">AVDCRST_MAG12</strain>
    </source>
</reference>
<name>A0A6J4RUE2_9ACTN</name>
<dbReference type="AlphaFoldDB" id="A0A6J4RUE2"/>
<protein>
    <submittedName>
        <fullName evidence="2">RNA polymerase sigma factor RpoD</fullName>
    </submittedName>
</protein>
<feature type="compositionally biased region" description="Basic and acidic residues" evidence="1">
    <location>
        <begin position="1"/>
        <end position="10"/>
    </location>
</feature>
<feature type="compositionally biased region" description="Basic residues" evidence="1">
    <location>
        <begin position="190"/>
        <end position="220"/>
    </location>
</feature>
<feature type="compositionally biased region" description="Basic and acidic residues" evidence="1">
    <location>
        <begin position="56"/>
        <end position="72"/>
    </location>
</feature>
<sequence>GANRDQRTQDGADVGDAGSHTGVLRAHRQGQPPDAQGGDQPLQGRRSRGRPGAQEARGEEPQAGGERREALPRDGPALRGSDSGGQRRPHAGGGEVRPRPRVEVLYVRDVVDPPGRPARRRRQGPHHPRPRPHGRQDPEDGPRLQRALRAAHPRADRRRGRQEARVDRGRGARRQERHARCHEPQPAALFRRRRLGARRAHRGRAGRRGRRRRDRGHRARFAQGGRRAPARQAPARPDPPLRTRRPRHRDAGRAQRRARHLPRARPPAPARGRADARQRRVRPGPPRSGV</sequence>
<feature type="compositionally biased region" description="Basic and acidic residues" evidence="1">
    <location>
        <begin position="161"/>
        <end position="174"/>
    </location>
</feature>
<organism evidence="2">
    <name type="scientific">uncultured Rubrobacteraceae bacterium</name>
    <dbReference type="NCBI Taxonomy" id="349277"/>
    <lineage>
        <taxon>Bacteria</taxon>
        <taxon>Bacillati</taxon>
        <taxon>Actinomycetota</taxon>
        <taxon>Rubrobacteria</taxon>
        <taxon>Rubrobacterales</taxon>
        <taxon>Rubrobacteraceae</taxon>
        <taxon>environmental samples</taxon>
    </lineage>
</organism>
<feature type="compositionally biased region" description="Low complexity" evidence="1">
    <location>
        <begin position="221"/>
        <end position="235"/>
    </location>
</feature>
<evidence type="ECO:0000256" key="1">
    <source>
        <dbReference type="SAM" id="MobiDB-lite"/>
    </source>
</evidence>
<feature type="region of interest" description="Disordered" evidence="1">
    <location>
        <begin position="1"/>
        <end position="290"/>
    </location>
</feature>
<feature type="compositionally biased region" description="Basic residues" evidence="1">
    <location>
        <begin position="149"/>
        <end position="160"/>
    </location>
</feature>
<gene>
    <name evidence="2" type="ORF">AVDCRST_MAG12-1588</name>
</gene>
<accession>A0A6J4RUE2</accession>